<proteinExistence type="inferred from homology"/>
<reference evidence="2" key="1">
    <citation type="submission" date="2022-11" db="EMBL/GenBank/DDBJ databases">
        <authorList>
            <person name="Kikuchi T."/>
        </authorList>
    </citation>
    <scope>NUCLEOTIDE SEQUENCE</scope>
    <source>
        <strain evidence="2">PS1010</strain>
    </source>
</reference>
<name>A0A9P1ILL3_9PELO</name>
<dbReference type="SUPFAM" id="SSF81301">
    <property type="entry name" value="Nucleotidyltransferase"/>
    <property type="match status" value="1"/>
</dbReference>
<dbReference type="GO" id="GO:0017148">
    <property type="term" value="P:negative regulation of translation"/>
    <property type="evidence" value="ECO:0007669"/>
    <property type="project" value="TreeGrafter"/>
</dbReference>
<evidence type="ECO:0000256" key="1">
    <source>
        <dbReference type="ARBA" id="ARBA00010574"/>
    </source>
</evidence>
<dbReference type="GO" id="GO:0005739">
    <property type="term" value="C:mitochondrion"/>
    <property type="evidence" value="ECO:0007669"/>
    <property type="project" value="TreeGrafter"/>
</dbReference>
<comment type="similarity">
    <text evidence="1">Belongs to the Iojap/RsfS family.</text>
</comment>
<organism evidence="2 3">
    <name type="scientific">Caenorhabditis angaria</name>
    <dbReference type="NCBI Taxonomy" id="860376"/>
    <lineage>
        <taxon>Eukaryota</taxon>
        <taxon>Metazoa</taxon>
        <taxon>Ecdysozoa</taxon>
        <taxon>Nematoda</taxon>
        <taxon>Chromadorea</taxon>
        <taxon>Rhabditida</taxon>
        <taxon>Rhabditina</taxon>
        <taxon>Rhabditomorpha</taxon>
        <taxon>Rhabditoidea</taxon>
        <taxon>Rhabditidae</taxon>
        <taxon>Peloderinae</taxon>
        <taxon>Caenorhabditis</taxon>
    </lineage>
</organism>
<dbReference type="AlphaFoldDB" id="A0A9P1ILL3"/>
<dbReference type="GO" id="GO:0043023">
    <property type="term" value="F:ribosomal large subunit binding"/>
    <property type="evidence" value="ECO:0007669"/>
    <property type="project" value="TreeGrafter"/>
</dbReference>
<comment type="caution">
    <text evidence="2">The sequence shown here is derived from an EMBL/GenBank/DDBJ whole genome shotgun (WGS) entry which is preliminary data.</text>
</comment>
<sequence length="101" mass="11733">MSPYDYKIICSTYNSRQAAAISENLRKMLKLDGDLPLSQSKSITKRSNGWYVAEIGQIQIHVMSEECREKYDLETIWAGDEKLREEIENEVENIMLPPKNH</sequence>
<evidence type="ECO:0000313" key="2">
    <source>
        <dbReference type="EMBL" id="CAI5446316.1"/>
    </source>
</evidence>
<dbReference type="InterPro" id="IPR043519">
    <property type="entry name" value="NT_sf"/>
</dbReference>
<dbReference type="PANTHER" id="PTHR21043:SF0">
    <property type="entry name" value="MITOCHONDRIAL ASSEMBLY OF RIBOSOMAL LARGE SUBUNIT PROTEIN 1"/>
    <property type="match status" value="1"/>
</dbReference>
<dbReference type="Pfam" id="PF02410">
    <property type="entry name" value="RsfS"/>
    <property type="match status" value="1"/>
</dbReference>
<dbReference type="Proteomes" id="UP001152747">
    <property type="component" value="Unassembled WGS sequence"/>
</dbReference>
<dbReference type="Gene3D" id="3.30.460.10">
    <property type="entry name" value="Beta Polymerase, domain 2"/>
    <property type="match status" value="1"/>
</dbReference>
<dbReference type="PANTHER" id="PTHR21043">
    <property type="entry name" value="IOJAP SUPERFAMILY ORTHOLOG"/>
    <property type="match status" value="1"/>
</dbReference>
<gene>
    <name evidence="2" type="ORF">CAMP_LOCUS8953</name>
</gene>
<protein>
    <recommendedName>
        <fullName evidence="4">Ribosomal silencing factor RsfS</fullName>
    </recommendedName>
</protein>
<dbReference type="GO" id="GO:0090071">
    <property type="term" value="P:negative regulation of ribosome biogenesis"/>
    <property type="evidence" value="ECO:0007669"/>
    <property type="project" value="TreeGrafter"/>
</dbReference>
<evidence type="ECO:0008006" key="4">
    <source>
        <dbReference type="Google" id="ProtNLM"/>
    </source>
</evidence>
<dbReference type="OrthoDB" id="271386at2759"/>
<dbReference type="InterPro" id="IPR004394">
    <property type="entry name" value="Iojap/RsfS/C7orf30"/>
</dbReference>
<accession>A0A9P1ILL3</accession>
<evidence type="ECO:0000313" key="3">
    <source>
        <dbReference type="Proteomes" id="UP001152747"/>
    </source>
</evidence>
<keyword evidence="3" id="KW-1185">Reference proteome</keyword>
<dbReference type="EMBL" id="CANHGI010000003">
    <property type="protein sequence ID" value="CAI5446316.1"/>
    <property type="molecule type" value="Genomic_DNA"/>
</dbReference>